<comment type="caution">
    <text evidence="2">The sequence shown here is derived from an EMBL/GenBank/DDBJ whole genome shotgun (WGS) entry which is preliminary data.</text>
</comment>
<dbReference type="AlphaFoldDB" id="A0A0D6P5L4"/>
<dbReference type="Proteomes" id="UP000032680">
    <property type="component" value="Unassembled WGS sequence"/>
</dbReference>
<dbReference type="Pfam" id="PF07811">
    <property type="entry name" value="TadE"/>
    <property type="match status" value="1"/>
</dbReference>
<name>A0A0D6P5L4_9PROT</name>
<evidence type="ECO:0000313" key="3">
    <source>
        <dbReference type="Proteomes" id="UP000032680"/>
    </source>
</evidence>
<keyword evidence="3" id="KW-1185">Reference proteome</keyword>
<dbReference type="EMBL" id="BANB01000131">
    <property type="protein sequence ID" value="GAN76611.1"/>
    <property type="molecule type" value="Genomic_DNA"/>
</dbReference>
<sequence length="148" mass="14876">MIGPAMIRAAMIRAAAALRRDHRGASLVEFALVAHLILLPLAGTFDLGALFLTQRGLTWGVEAAARYASVNSTTATTAAITARFAAAAGPSMGAAATAATTVSIAYAPADAVGGSVTVTASYPWSGVLALGGIAPRTLTASQTLIIQH</sequence>
<proteinExistence type="predicted"/>
<organism evidence="2 3">
    <name type="scientific">Acidisphaera rubrifaciens HS-AP3</name>
    <dbReference type="NCBI Taxonomy" id="1231350"/>
    <lineage>
        <taxon>Bacteria</taxon>
        <taxon>Pseudomonadati</taxon>
        <taxon>Pseudomonadota</taxon>
        <taxon>Alphaproteobacteria</taxon>
        <taxon>Acetobacterales</taxon>
        <taxon>Acetobacteraceae</taxon>
        <taxon>Acidisphaera</taxon>
    </lineage>
</organism>
<feature type="domain" description="TadE-like" evidence="1">
    <location>
        <begin position="24"/>
        <end position="66"/>
    </location>
</feature>
<protein>
    <recommendedName>
        <fullName evidence="1">TadE-like domain-containing protein</fullName>
    </recommendedName>
</protein>
<gene>
    <name evidence="2" type="ORF">Asru_0131_03</name>
</gene>
<evidence type="ECO:0000259" key="1">
    <source>
        <dbReference type="Pfam" id="PF07811"/>
    </source>
</evidence>
<reference evidence="2 3" key="1">
    <citation type="submission" date="2012-11" db="EMBL/GenBank/DDBJ databases">
        <title>Whole genome sequence of Acidisphaera rubrifaciens HS-AP3.</title>
        <authorList>
            <person name="Azuma Y."/>
            <person name="Higashiura N."/>
            <person name="Hirakawa H."/>
            <person name="Matsushita K."/>
        </authorList>
    </citation>
    <scope>NUCLEOTIDE SEQUENCE [LARGE SCALE GENOMIC DNA]</scope>
    <source>
        <strain evidence="2 3">HS-AP3</strain>
    </source>
</reference>
<dbReference type="InterPro" id="IPR012495">
    <property type="entry name" value="TadE-like_dom"/>
</dbReference>
<evidence type="ECO:0000313" key="2">
    <source>
        <dbReference type="EMBL" id="GAN76611.1"/>
    </source>
</evidence>
<accession>A0A0D6P5L4</accession>